<evidence type="ECO:0000313" key="1">
    <source>
        <dbReference type="EMBL" id="MPN42743.1"/>
    </source>
</evidence>
<comment type="caution">
    <text evidence="1">The sequence shown here is derived from an EMBL/GenBank/DDBJ whole genome shotgun (WGS) entry which is preliminary data.</text>
</comment>
<protein>
    <submittedName>
        <fullName evidence="1">Uncharacterized protein</fullName>
    </submittedName>
</protein>
<organism evidence="1">
    <name type="scientific">bioreactor metagenome</name>
    <dbReference type="NCBI Taxonomy" id="1076179"/>
    <lineage>
        <taxon>unclassified sequences</taxon>
        <taxon>metagenomes</taxon>
        <taxon>ecological metagenomes</taxon>
    </lineage>
</organism>
<accession>A0A645I5J8</accession>
<reference evidence="1" key="1">
    <citation type="submission" date="2019-08" db="EMBL/GenBank/DDBJ databases">
        <authorList>
            <person name="Kucharzyk K."/>
            <person name="Murdoch R.W."/>
            <person name="Higgins S."/>
            <person name="Loffler F."/>
        </authorList>
    </citation>
    <scope>NUCLEOTIDE SEQUENCE</scope>
</reference>
<name>A0A645I5J8_9ZZZZ</name>
<gene>
    <name evidence="1" type="ORF">SDC9_190300</name>
</gene>
<sequence>MLVGVAQRTVGQREGIHGDLFLIQGLGIVGHHLDGQCSLGKRTGIDNRIKDHTRIGHRQGVDLLHLCRIAERWRDEVVVHV</sequence>
<dbReference type="AlphaFoldDB" id="A0A645I5J8"/>
<dbReference type="EMBL" id="VSSQ01100698">
    <property type="protein sequence ID" value="MPN42743.1"/>
    <property type="molecule type" value="Genomic_DNA"/>
</dbReference>
<proteinExistence type="predicted"/>